<sequence length="377" mass="42586">MKSTIHKLSSITAPKHSFGTRGLPPQTKINDPKFWDMYDNDTLIFDCVWQAKQGRLRLFVPKLFGFKKKLMASKFVLDGTSSPKPKLRQYRQCDILEFQVSEPVKELAICADDEMLTVPVHQTTPDRFAGKNVIYTKVQNDDLSWIYDWGLAHHRNHGADAVLVTNNASTAYTSDELRATLASIPGMTVADVLESPQRHGPVGNVCRGTGWAKFQQVLCLNVCRDRFFGEARAVLAIDVDELVASRDGTSIFDATMQARMKYIRFGGEWRYASLTEADLRHADHILTDDAQVPCNSKYCIVPDSFLGRTLWSVHSLEHVNRRVFSPHKNFYMLHCHGINTSWKKDRSGLSHRAGPPDPETKAFMETSFAHPSIGTKQ</sequence>
<dbReference type="EMBL" id="CP150951">
    <property type="protein sequence ID" value="WZC50599.1"/>
    <property type="molecule type" value="Genomic_DNA"/>
</dbReference>
<evidence type="ECO:0008006" key="3">
    <source>
        <dbReference type="Google" id="ProtNLM"/>
    </source>
</evidence>
<organism evidence="1 2">
    <name type="scientific">Yoonia phaeophyticola</name>
    <dbReference type="NCBI Taxonomy" id="3137369"/>
    <lineage>
        <taxon>Bacteria</taxon>
        <taxon>Pseudomonadati</taxon>
        <taxon>Pseudomonadota</taxon>
        <taxon>Alphaproteobacteria</taxon>
        <taxon>Rhodobacterales</taxon>
        <taxon>Paracoccaceae</taxon>
        <taxon>Yoonia</taxon>
    </lineage>
</organism>
<gene>
    <name evidence="1" type="ORF">AABB29_08275</name>
</gene>
<accession>A0ABZ2V8Z4</accession>
<reference evidence="2" key="1">
    <citation type="submission" date="2024-04" db="EMBL/GenBank/DDBJ databases">
        <title>Phylogenomic analyses of a clade within the roseobacter group suggest taxonomic reassignments of species of the genera Aestuariivita, Citreicella, Loktanella, Nautella, Pelagibaca, Ruegeria, Thalassobius, Thiobacimonas and Tropicibacter, and the proposal o.</title>
        <authorList>
            <person name="Jeon C.O."/>
        </authorList>
    </citation>
    <scope>NUCLEOTIDE SEQUENCE [LARGE SCALE GENOMIC DNA]</scope>
    <source>
        <strain evidence="2">BS5-3</strain>
    </source>
</reference>
<dbReference type="RefSeq" id="WP_341368701.1">
    <property type="nucleotide sequence ID" value="NZ_CP150951.2"/>
</dbReference>
<evidence type="ECO:0000313" key="2">
    <source>
        <dbReference type="Proteomes" id="UP001440612"/>
    </source>
</evidence>
<keyword evidence="2" id="KW-1185">Reference proteome</keyword>
<protein>
    <recommendedName>
        <fullName evidence="3">Glycosyl transferase family 2</fullName>
    </recommendedName>
</protein>
<proteinExistence type="predicted"/>
<dbReference type="Proteomes" id="UP001440612">
    <property type="component" value="Chromosome"/>
</dbReference>
<name>A0ABZ2V8Z4_9RHOB</name>
<evidence type="ECO:0000313" key="1">
    <source>
        <dbReference type="EMBL" id="WZC50599.1"/>
    </source>
</evidence>